<name>A0A5B0LYH1_PUCGR</name>
<accession>A0A5B0LYH1</accession>
<organism evidence="1 2">
    <name type="scientific">Puccinia graminis f. sp. tritici</name>
    <dbReference type="NCBI Taxonomy" id="56615"/>
    <lineage>
        <taxon>Eukaryota</taxon>
        <taxon>Fungi</taxon>
        <taxon>Dikarya</taxon>
        <taxon>Basidiomycota</taxon>
        <taxon>Pucciniomycotina</taxon>
        <taxon>Pucciniomycetes</taxon>
        <taxon>Pucciniales</taxon>
        <taxon>Pucciniaceae</taxon>
        <taxon>Puccinia</taxon>
    </lineage>
</organism>
<dbReference type="OrthoDB" id="10270197at2759"/>
<sequence length="162" mass="18031">MLDTSQTEVYCQDLAKRACSRSLEPSRTARLHGVLGQEIAKLACSRAELKTSQSEPFRDVLSQELAKPAFSRGLKSRPHEASPQDFAKPVCSRCLEFVGEASLFPMVFKTWRAGPSRRCCTHVASPRLAAVCVRHQTQSQETMISLTIIVQSMYHQSNVSDC</sequence>
<dbReference type="Proteomes" id="UP000324748">
    <property type="component" value="Unassembled WGS sequence"/>
</dbReference>
<comment type="caution">
    <text evidence="1">The sequence shown here is derived from an EMBL/GenBank/DDBJ whole genome shotgun (WGS) entry which is preliminary data.</text>
</comment>
<evidence type="ECO:0000313" key="1">
    <source>
        <dbReference type="EMBL" id="KAA1069505.1"/>
    </source>
</evidence>
<gene>
    <name evidence="1" type="ORF">PGT21_026684</name>
</gene>
<protein>
    <submittedName>
        <fullName evidence="1">Uncharacterized protein</fullName>
    </submittedName>
</protein>
<keyword evidence="2" id="KW-1185">Reference proteome</keyword>
<evidence type="ECO:0000313" key="2">
    <source>
        <dbReference type="Proteomes" id="UP000324748"/>
    </source>
</evidence>
<reference evidence="1 2" key="1">
    <citation type="submission" date="2019-05" db="EMBL/GenBank/DDBJ databases">
        <title>Emergence of the Ug99 lineage of the wheat stem rust pathogen through somatic hybridization.</title>
        <authorList>
            <person name="Li F."/>
            <person name="Upadhyaya N.M."/>
            <person name="Sperschneider J."/>
            <person name="Matny O."/>
            <person name="Nguyen-Phuc H."/>
            <person name="Mago R."/>
            <person name="Raley C."/>
            <person name="Miller M.E."/>
            <person name="Silverstein K.A.T."/>
            <person name="Henningsen E."/>
            <person name="Hirsch C.D."/>
            <person name="Visser B."/>
            <person name="Pretorius Z.A."/>
            <person name="Steffenson B.J."/>
            <person name="Schwessinger B."/>
            <person name="Dodds P.N."/>
            <person name="Figueroa M."/>
        </authorList>
    </citation>
    <scope>NUCLEOTIDE SEQUENCE [LARGE SCALE GENOMIC DNA]</scope>
    <source>
        <strain evidence="1">21-0</strain>
    </source>
</reference>
<proteinExistence type="predicted"/>
<dbReference type="AlphaFoldDB" id="A0A5B0LYH1"/>
<dbReference type="EMBL" id="VSWC01000183">
    <property type="protein sequence ID" value="KAA1069505.1"/>
    <property type="molecule type" value="Genomic_DNA"/>
</dbReference>